<dbReference type="InterPro" id="IPR014729">
    <property type="entry name" value="Rossmann-like_a/b/a_fold"/>
</dbReference>
<dbReference type="Pfam" id="PF00582">
    <property type="entry name" value="Usp"/>
    <property type="match status" value="1"/>
</dbReference>
<name>A0AAN1T0R2_9PROT</name>
<sequence length="141" mass="15070">MKILIPVDGSANAQRAVDYVINNIATLKDAPQLLLLNVQWNVAAGNVKLFIDQATIDGYYREQGAAALQAARAALDAAALPYQYHISVGTPAEAIARYADEQAVDQIVMGRQGQGGLQALLLGSVVHKVLHLTSRPVLLVK</sequence>
<evidence type="ECO:0000259" key="2">
    <source>
        <dbReference type="Pfam" id="PF00582"/>
    </source>
</evidence>
<feature type="domain" description="UspA" evidence="2">
    <location>
        <begin position="2"/>
        <end position="141"/>
    </location>
</feature>
<dbReference type="EMBL" id="AP019536">
    <property type="protein sequence ID" value="BBJ00047.1"/>
    <property type="molecule type" value="Genomic_DNA"/>
</dbReference>
<dbReference type="InterPro" id="IPR006016">
    <property type="entry name" value="UspA"/>
</dbReference>
<keyword evidence="4" id="KW-1185">Reference proteome</keyword>
<dbReference type="SUPFAM" id="SSF52402">
    <property type="entry name" value="Adenine nucleotide alpha hydrolases-like"/>
    <property type="match status" value="1"/>
</dbReference>
<dbReference type="CDD" id="cd00293">
    <property type="entry name" value="USP-like"/>
    <property type="match status" value="1"/>
</dbReference>
<evidence type="ECO:0000313" key="4">
    <source>
        <dbReference type="Proteomes" id="UP001319121"/>
    </source>
</evidence>
<dbReference type="KEGG" id="fku:FGKAn22_17390"/>
<dbReference type="InterPro" id="IPR006015">
    <property type="entry name" value="Universal_stress_UspA"/>
</dbReference>
<reference evidence="3 4" key="1">
    <citation type="submission" date="2019-03" db="EMBL/GenBank/DDBJ databases">
        <title>Complete genome sequence of Ferrigenium kumadai strain An22, a microaerophilic iron-oxidizing bacterium isolated from a paddy field soil.</title>
        <authorList>
            <person name="Watanabe T."/>
            <person name="Asakawa S."/>
        </authorList>
    </citation>
    <scope>NUCLEOTIDE SEQUENCE [LARGE SCALE GENOMIC DNA]</scope>
    <source>
        <strain evidence="3 4">An22</strain>
    </source>
</reference>
<dbReference type="Proteomes" id="UP001319121">
    <property type="component" value="Chromosome"/>
</dbReference>
<evidence type="ECO:0000313" key="3">
    <source>
        <dbReference type="EMBL" id="BBJ00047.1"/>
    </source>
</evidence>
<dbReference type="RefSeq" id="WP_212785300.1">
    <property type="nucleotide sequence ID" value="NZ_AP019536.1"/>
</dbReference>
<dbReference type="PRINTS" id="PR01438">
    <property type="entry name" value="UNVRSLSTRESS"/>
</dbReference>
<dbReference type="PANTHER" id="PTHR46268">
    <property type="entry name" value="STRESS RESPONSE PROTEIN NHAX"/>
    <property type="match status" value="1"/>
</dbReference>
<dbReference type="AlphaFoldDB" id="A0AAN1T0R2"/>
<accession>A0AAN1T0R2</accession>
<gene>
    <name evidence="3" type="ORF">FGKAn22_17390</name>
</gene>
<organism evidence="3 4">
    <name type="scientific">Ferrigenium kumadai</name>
    <dbReference type="NCBI Taxonomy" id="1682490"/>
    <lineage>
        <taxon>Bacteria</taxon>
        <taxon>Pseudomonadati</taxon>
        <taxon>Pseudomonadota</taxon>
        <taxon>Betaproteobacteria</taxon>
        <taxon>Nitrosomonadales</taxon>
        <taxon>Gallionellaceae</taxon>
        <taxon>Ferrigenium</taxon>
    </lineage>
</organism>
<dbReference type="Gene3D" id="3.40.50.620">
    <property type="entry name" value="HUPs"/>
    <property type="match status" value="1"/>
</dbReference>
<evidence type="ECO:0000256" key="1">
    <source>
        <dbReference type="ARBA" id="ARBA00008791"/>
    </source>
</evidence>
<proteinExistence type="inferred from homology"/>
<dbReference type="PANTHER" id="PTHR46268:SF6">
    <property type="entry name" value="UNIVERSAL STRESS PROTEIN UP12"/>
    <property type="match status" value="1"/>
</dbReference>
<protein>
    <submittedName>
        <fullName evidence="3">Universal stress protein</fullName>
    </submittedName>
</protein>
<comment type="similarity">
    <text evidence="1">Belongs to the universal stress protein A family.</text>
</comment>